<dbReference type="InterPro" id="IPR036914">
    <property type="entry name" value="MGS-like_dom_sf"/>
</dbReference>
<comment type="function">
    <text evidence="2">Catalyzes the formation of methylglyoxal from dihydroxyacetone phosphate.</text>
</comment>
<dbReference type="AlphaFoldDB" id="A0A7C9F3R0"/>
<evidence type="ECO:0000259" key="4">
    <source>
        <dbReference type="PROSITE" id="PS51855"/>
    </source>
</evidence>
<feature type="domain" description="MGS-like" evidence="4">
    <location>
        <begin position="4"/>
        <end position="149"/>
    </location>
</feature>
<feature type="active site" description="Proton donor/acceptor" evidence="2 3">
    <location>
        <position position="69"/>
    </location>
</feature>
<protein>
    <recommendedName>
        <fullName evidence="2">Methylglyoxal synthase</fullName>
        <shortName evidence="2">MGS</shortName>
        <ecNumber evidence="2">4.2.3.3</ecNumber>
    </recommendedName>
</protein>
<comment type="catalytic activity">
    <reaction evidence="2">
        <text>dihydroxyacetone phosphate = methylglyoxal + phosphate</text>
        <dbReference type="Rhea" id="RHEA:17937"/>
        <dbReference type="ChEBI" id="CHEBI:17158"/>
        <dbReference type="ChEBI" id="CHEBI:43474"/>
        <dbReference type="ChEBI" id="CHEBI:57642"/>
        <dbReference type="EC" id="4.2.3.3"/>
    </reaction>
</comment>
<sequence length="149" mass="17193">MDSRKILSRKRIAIVAHDNRKPELMDWAFYNRTTLSRHQLYGTGTTGKMLEEILDQSVTKLLSGPLGGDQQIGAMIAEERIDMLIFFWDPMAAQPHDPDIKALLRLCVVWNIPMACNRATADFLLTSHLMFEDYEARQTDYSTYIKRKV</sequence>
<dbReference type="RefSeq" id="WP_152760286.1">
    <property type="nucleotide sequence ID" value="NZ_WHLY01000002.1"/>
</dbReference>
<evidence type="ECO:0000256" key="1">
    <source>
        <dbReference type="ARBA" id="ARBA00006287"/>
    </source>
</evidence>
<dbReference type="Proteomes" id="UP000479293">
    <property type="component" value="Unassembled WGS sequence"/>
</dbReference>
<dbReference type="PANTHER" id="PTHR30492">
    <property type="entry name" value="METHYLGLYOXAL SYNTHASE"/>
    <property type="match status" value="1"/>
</dbReference>
<keyword evidence="6" id="KW-1185">Reference proteome</keyword>
<dbReference type="InterPro" id="IPR004363">
    <property type="entry name" value="Methylgl_synth"/>
</dbReference>
<dbReference type="PROSITE" id="PS51855">
    <property type="entry name" value="MGS"/>
    <property type="match status" value="1"/>
</dbReference>
<comment type="similarity">
    <text evidence="1 2">Belongs to the methylglyoxal synthase family.</text>
</comment>
<dbReference type="CDD" id="cd01422">
    <property type="entry name" value="MGS"/>
    <property type="match status" value="1"/>
</dbReference>
<dbReference type="SUPFAM" id="SSF52335">
    <property type="entry name" value="Methylglyoxal synthase-like"/>
    <property type="match status" value="1"/>
</dbReference>
<accession>A0A7C9F3R0</accession>
<dbReference type="EC" id="4.2.3.3" evidence="2"/>
<dbReference type="SMART" id="SM00851">
    <property type="entry name" value="MGS"/>
    <property type="match status" value="1"/>
</dbReference>
<dbReference type="InterPro" id="IPR011607">
    <property type="entry name" value="MGS-like_dom"/>
</dbReference>
<proteinExistence type="inferred from homology"/>
<dbReference type="PIRSF" id="PIRSF006614">
    <property type="entry name" value="Methylglyox_syn"/>
    <property type="match status" value="1"/>
</dbReference>
<evidence type="ECO:0000256" key="2">
    <source>
        <dbReference type="HAMAP-Rule" id="MF_00549"/>
    </source>
</evidence>
<dbReference type="HAMAP" id="MF_00549">
    <property type="entry name" value="Methylglyoxal_synth"/>
    <property type="match status" value="1"/>
</dbReference>
<dbReference type="NCBIfam" id="TIGR00160">
    <property type="entry name" value="MGSA"/>
    <property type="match status" value="1"/>
</dbReference>
<gene>
    <name evidence="2" type="primary">mgsA</name>
    <name evidence="5" type="ORF">GBK04_12985</name>
</gene>
<name>A0A7C9F3R0_9BACT</name>
<comment type="caution">
    <text evidence="5">The sequence shown here is derived from an EMBL/GenBank/DDBJ whole genome shotgun (WGS) entry which is preliminary data.</text>
</comment>
<dbReference type="InterPro" id="IPR018148">
    <property type="entry name" value="Methylglyoxal_synth_AS"/>
</dbReference>
<dbReference type="PROSITE" id="PS01335">
    <property type="entry name" value="METHYLGLYOXAL_SYNTH"/>
    <property type="match status" value="1"/>
</dbReference>
<dbReference type="GO" id="GO:0005829">
    <property type="term" value="C:cytosol"/>
    <property type="evidence" value="ECO:0007669"/>
    <property type="project" value="TreeGrafter"/>
</dbReference>
<dbReference type="Pfam" id="PF02142">
    <property type="entry name" value="MGS"/>
    <property type="match status" value="1"/>
</dbReference>
<dbReference type="EMBL" id="WHLY01000002">
    <property type="protein sequence ID" value="MPR34245.1"/>
    <property type="molecule type" value="Genomic_DNA"/>
</dbReference>
<feature type="binding site" evidence="2">
    <location>
        <position position="17"/>
    </location>
    <ligand>
        <name>substrate</name>
    </ligand>
</feature>
<evidence type="ECO:0000313" key="5">
    <source>
        <dbReference type="EMBL" id="MPR34245.1"/>
    </source>
</evidence>
<dbReference type="Gene3D" id="3.40.50.1380">
    <property type="entry name" value="Methylglyoxal synthase-like domain"/>
    <property type="match status" value="1"/>
</dbReference>
<dbReference type="PANTHER" id="PTHR30492:SF0">
    <property type="entry name" value="METHYLGLYOXAL SYNTHASE"/>
    <property type="match status" value="1"/>
</dbReference>
<reference evidence="5 6" key="1">
    <citation type="submission" date="2019-10" db="EMBL/GenBank/DDBJ databases">
        <title>Draft Genome Sequence of Cytophagaceae sp. SJW1-29.</title>
        <authorList>
            <person name="Choi A."/>
        </authorList>
    </citation>
    <scope>NUCLEOTIDE SEQUENCE [LARGE SCALE GENOMIC DNA]</scope>
    <source>
        <strain evidence="5 6">SJW1-29</strain>
    </source>
</reference>
<feature type="binding site" evidence="2">
    <location>
        <begin position="63"/>
        <end position="64"/>
    </location>
    <ligand>
        <name>substrate</name>
    </ligand>
</feature>
<dbReference type="GO" id="GO:0019242">
    <property type="term" value="P:methylglyoxal biosynthetic process"/>
    <property type="evidence" value="ECO:0007669"/>
    <property type="project" value="UniProtKB-UniRule"/>
</dbReference>
<dbReference type="NCBIfam" id="NF003559">
    <property type="entry name" value="PRK05234.1"/>
    <property type="match status" value="1"/>
</dbReference>
<keyword evidence="2 5" id="KW-0456">Lyase</keyword>
<dbReference type="GO" id="GO:0008929">
    <property type="term" value="F:methylglyoxal synthase activity"/>
    <property type="evidence" value="ECO:0007669"/>
    <property type="project" value="UniProtKB-UniRule"/>
</dbReference>
<feature type="binding site" evidence="2">
    <location>
        <position position="21"/>
    </location>
    <ligand>
        <name>substrate</name>
    </ligand>
</feature>
<organism evidence="5 6">
    <name type="scientific">Salmonirosea aquatica</name>
    <dbReference type="NCBI Taxonomy" id="2654236"/>
    <lineage>
        <taxon>Bacteria</taxon>
        <taxon>Pseudomonadati</taxon>
        <taxon>Bacteroidota</taxon>
        <taxon>Cytophagia</taxon>
        <taxon>Cytophagales</taxon>
        <taxon>Spirosomataceae</taxon>
        <taxon>Salmonirosea</taxon>
    </lineage>
</organism>
<feature type="binding site" evidence="2">
    <location>
        <begin position="43"/>
        <end position="46"/>
    </location>
    <ligand>
        <name>substrate</name>
    </ligand>
</feature>
<evidence type="ECO:0000256" key="3">
    <source>
        <dbReference type="PIRSR" id="PIRSR006614-1"/>
    </source>
</evidence>
<evidence type="ECO:0000313" key="6">
    <source>
        <dbReference type="Proteomes" id="UP000479293"/>
    </source>
</evidence>
<feature type="binding site" evidence="2">
    <location>
        <position position="96"/>
    </location>
    <ligand>
        <name>substrate</name>
    </ligand>
</feature>